<protein>
    <recommendedName>
        <fullName evidence="1">Opine dehydrogenase domain-containing protein</fullName>
    </recommendedName>
</protein>
<feature type="domain" description="Opine dehydrogenase" evidence="1">
    <location>
        <begin position="256"/>
        <end position="424"/>
    </location>
</feature>
<name>A0A6V1WY66_HETAK</name>
<dbReference type="InterPro" id="IPR051729">
    <property type="entry name" value="Opine/Lysopine_DH"/>
</dbReference>
<evidence type="ECO:0000259" key="1">
    <source>
        <dbReference type="Pfam" id="PF02317"/>
    </source>
</evidence>
<dbReference type="EMBL" id="HBIU01059453">
    <property type="protein sequence ID" value="CAE0652375.1"/>
    <property type="molecule type" value="Transcribed_RNA"/>
</dbReference>
<dbReference type="InterPro" id="IPR013328">
    <property type="entry name" value="6PGD_dom2"/>
</dbReference>
<proteinExistence type="predicted"/>
<dbReference type="PANTHER" id="PTHR38015">
    <property type="entry name" value="BLR6086 PROTEIN"/>
    <property type="match status" value="1"/>
</dbReference>
<dbReference type="InterPro" id="IPR003421">
    <property type="entry name" value="Opine_DH"/>
</dbReference>
<dbReference type="InterPro" id="IPR008927">
    <property type="entry name" value="6-PGluconate_DH-like_C_sf"/>
</dbReference>
<evidence type="ECO:0000313" key="2">
    <source>
        <dbReference type="EMBL" id="CAE0652375.1"/>
    </source>
</evidence>
<accession>A0A6V1WY66</accession>
<organism evidence="2">
    <name type="scientific">Heterosigma akashiwo</name>
    <name type="common">Chromophytic alga</name>
    <name type="synonym">Heterosigma carterae</name>
    <dbReference type="NCBI Taxonomy" id="2829"/>
    <lineage>
        <taxon>Eukaryota</taxon>
        <taxon>Sar</taxon>
        <taxon>Stramenopiles</taxon>
        <taxon>Ochrophyta</taxon>
        <taxon>Raphidophyceae</taxon>
        <taxon>Chattonellales</taxon>
        <taxon>Chattonellaceae</taxon>
        <taxon>Heterosigma</taxon>
    </lineage>
</organism>
<dbReference type="SUPFAM" id="SSF48179">
    <property type="entry name" value="6-phosphogluconate dehydrogenase C-terminal domain-like"/>
    <property type="match status" value="1"/>
</dbReference>
<reference evidence="2" key="1">
    <citation type="submission" date="2021-01" db="EMBL/GenBank/DDBJ databases">
        <authorList>
            <person name="Corre E."/>
            <person name="Pelletier E."/>
            <person name="Niang G."/>
            <person name="Scheremetjew M."/>
            <person name="Finn R."/>
            <person name="Kale V."/>
            <person name="Holt S."/>
            <person name="Cochrane G."/>
            <person name="Meng A."/>
            <person name="Brown T."/>
            <person name="Cohen L."/>
        </authorList>
    </citation>
    <scope>NUCLEOTIDE SEQUENCE</scope>
    <source>
        <strain evidence="2">CCMP3107</strain>
    </source>
</reference>
<dbReference type="PANTHER" id="PTHR38015:SF1">
    <property type="entry name" value="OPINE DEHYDROGENASE DOMAIN-CONTAINING PROTEIN"/>
    <property type="match status" value="1"/>
</dbReference>
<dbReference type="InterPro" id="IPR036291">
    <property type="entry name" value="NAD(P)-bd_dom_sf"/>
</dbReference>
<sequence length="462" mass="50467">MNFLQVKAELDKPADASDVQDLDLARNEIRRLRALINSHCIPKRVAICGGGNAAHVLGGLLSSNTLVSSVNFLNTWEPEFERFKNILEENDYNFAVEFEHGMPTRHGKINKISMNPADVIPGMDWIIISTPAFTHELYLNAIKDHIKEGALVTILVAQGGSDWCLRACLGPELCANINFCTCETLPWACRVSEFGKSGRVLATKGSVQVAALPHGALSYACTTMNALLTVDQIVPGSDEAASGKKKIHPYFEPMASPLVATLMNLNALVHPPLMYGRFCDWTETTKWEEPPELYLGVEERGASAITGCSDDLLAVRNALLAQRPELDLSAVVSLYDAFLAIYGDSVGDPTNIMTCLRTNPGYAGLKIPMKELPAEEGGGFVPNFNMRYYTEDIPYGLVVLKGVAEIVGVVTPTVDTLISWCQEKMGKEYLDAGGRLAGKDLGETRAPQNYGLTTVEDLVRWP</sequence>
<gene>
    <name evidence="2" type="ORF">HAKA00212_LOCUS25774</name>
</gene>
<dbReference type="AlphaFoldDB" id="A0A6V1WY66"/>
<dbReference type="SUPFAM" id="SSF51735">
    <property type="entry name" value="NAD(P)-binding Rossmann-fold domains"/>
    <property type="match status" value="1"/>
</dbReference>
<dbReference type="Pfam" id="PF02317">
    <property type="entry name" value="Octopine_DH"/>
    <property type="match status" value="1"/>
</dbReference>
<dbReference type="Gene3D" id="3.40.50.720">
    <property type="entry name" value="NAD(P)-binding Rossmann-like Domain"/>
    <property type="match status" value="1"/>
</dbReference>
<dbReference type="GO" id="GO:0016491">
    <property type="term" value="F:oxidoreductase activity"/>
    <property type="evidence" value="ECO:0007669"/>
    <property type="project" value="InterPro"/>
</dbReference>
<dbReference type="Gene3D" id="1.10.1040.10">
    <property type="entry name" value="N-(1-d-carboxylethyl)-l-norvaline Dehydrogenase, domain 2"/>
    <property type="match status" value="1"/>
</dbReference>